<keyword evidence="3" id="KW-1185">Reference proteome</keyword>
<dbReference type="Proteomes" id="UP001597383">
    <property type="component" value="Unassembled WGS sequence"/>
</dbReference>
<keyword evidence="1" id="KW-1133">Transmembrane helix</keyword>
<protein>
    <recommendedName>
        <fullName evidence="4">HEAT repeat domain-containing protein</fullName>
    </recommendedName>
</protein>
<sequence length="287" mass="33676">MYKLAILIYLVFCVMYTTFSIVNKRKNGLFKSIIITFFPVLGIILVLVLFHSFGQKHSKEQNSQVHSTLELGTNLVNVASELNYVPIRDALLLNDNRTKRRLLIHCLKENAVPDPIILQMALENEDSETSHYAATAIMEMKRKLQNSIQIFSARMHRHPDDMSITFEYADTINDFLQSGFLDEKTKQKYQGIYSALLEKILDDEKRTNQHFIDKINLELEQKNYQKAKLYSNRFKEEYPLDEMAYLLAMKLQFSLNNQTELKKVLKELKERPIYLSEFGLSIVRYWT</sequence>
<keyword evidence="1" id="KW-0472">Membrane</keyword>
<name>A0ABW4VW13_9BACI</name>
<evidence type="ECO:0000313" key="2">
    <source>
        <dbReference type="EMBL" id="MFD2043804.1"/>
    </source>
</evidence>
<evidence type="ECO:0000313" key="3">
    <source>
        <dbReference type="Proteomes" id="UP001597383"/>
    </source>
</evidence>
<accession>A0ABW4VW13</accession>
<dbReference type="EMBL" id="JBHUHQ010000011">
    <property type="protein sequence ID" value="MFD2043804.1"/>
    <property type="molecule type" value="Genomic_DNA"/>
</dbReference>
<proteinExistence type="predicted"/>
<reference evidence="3" key="1">
    <citation type="journal article" date="2019" name="Int. J. Syst. Evol. Microbiol.">
        <title>The Global Catalogue of Microorganisms (GCM) 10K type strain sequencing project: providing services to taxonomists for standard genome sequencing and annotation.</title>
        <authorList>
            <consortium name="The Broad Institute Genomics Platform"/>
            <consortium name="The Broad Institute Genome Sequencing Center for Infectious Disease"/>
            <person name="Wu L."/>
            <person name="Ma J."/>
        </authorList>
    </citation>
    <scope>NUCLEOTIDE SEQUENCE [LARGE SCALE GENOMIC DNA]</scope>
    <source>
        <strain evidence="3">R28</strain>
    </source>
</reference>
<organism evidence="2 3">
    <name type="scientific">Ornithinibacillus salinisoli</name>
    <dbReference type="NCBI Taxonomy" id="1848459"/>
    <lineage>
        <taxon>Bacteria</taxon>
        <taxon>Bacillati</taxon>
        <taxon>Bacillota</taxon>
        <taxon>Bacilli</taxon>
        <taxon>Bacillales</taxon>
        <taxon>Bacillaceae</taxon>
        <taxon>Ornithinibacillus</taxon>
    </lineage>
</organism>
<comment type="caution">
    <text evidence="2">The sequence shown here is derived from an EMBL/GenBank/DDBJ whole genome shotgun (WGS) entry which is preliminary data.</text>
</comment>
<feature type="transmembrane region" description="Helical" evidence="1">
    <location>
        <begin position="30"/>
        <end position="50"/>
    </location>
</feature>
<dbReference type="RefSeq" id="WP_377555859.1">
    <property type="nucleotide sequence ID" value="NZ_JBHUMI010000011.1"/>
</dbReference>
<evidence type="ECO:0000256" key="1">
    <source>
        <dbReference type="SAM" id="Phobius"/>
    </source>
</evidence>
<evidence type="ECO:0008006" key="4">
    <source>
        <dbReference type="Google" id="ProtNLM"/>
    </source>
</evidence>
<keyword evidence="1" id="KW-0812">Transmembrane</keyword>
<gene>
    <name evidence="2" type="ORF">ACFSJF_05935</name>
</gene>